<sequence>MTVVAVSGIFGGLDTVDRSKLPTVELGAVDRGKPWNVTVVRVRLIADLPAHKPTTAGNHWVGVVATVEVTAPESRADLWDVLRLPGAEGLRSEKPAYVVLMRDDTERVRLNPGMPEQLAFVWERAGDSRPSAVTVQILGKTLRQDSLTGTMTWLDPAPRAEVVAPVEDQRT</sequence>
<reference evidence="1 2" key="1">
    <citation type="submission" date="2020-11" db="EMBL/GenBank/DDBJ databases">
        <title>A novel isolate from a Black sea contaminated sediment with potential to produce alkanes: Plantactinospora alkalitolerans sp. nov.</title>
        <authorList>
            <person name="Carro L."/>
            <person name="Veyisoglu A."/>
            <person name="Guven K."/>
            <person name="Schumann P."/>
            <person name="Klenk H.-P."/>
            <person name="Sahin N."/>
        </authorList>
    </citation>
    <scope>NUCLEOTIDE SEQUENCE [LARGE SCALE GENOMIC DNA]</scope>
    <source>
        <strain evidence="1 2">S1510</strain>
    </source>
</reference>
<name>A0ABS0GN33_9ACTN</name>
<evidence type="ECO:0000313" key="1">
    <source>
        <dbReference type="EMBL" id="MBF9127596.1"/>
    </source>
</evidence>
<organism evidence="1 2">
    <name type="scientific">Plantactinospora alkalitolerans</name>
    <dbReference type="NCBI Taxonomy" id="2789879"/>
    <lineage>
        <taxon>Bacteria</taxon>
        <taxon>Bacillati</taxon>
        <taxon>Actinomycetota</taxon>
        <taxon>Actinomycetes</taxon>
        <taxon>Micromonosporales</taxon>
        <taxon>Micromonosporaceae</taxon>
        <taxon>Plantactinospora</taxon>
    </lineage>
</organism>
<dbReference type="Proteomes" id="UP000638560">
    <property type="component" value="Unassembled WGS sequence"/>
</dbReference>
<dbReference type="EMBL" id="JADPUN010000032">
    <property type="protein sequence ID" value="MBF9127596.1"/>
    <property type="molecule type" value="Genomic_DNA"/>
</dbReference>
<keyword evidence="2" id="KW-1185">Reference proteome</keyword>
<dbReference type="RefSeq" id="WP_196199258.1">
    <property type="nucleotide sequence ID" value="NZ_JADPUN010000032.1"/>
</dbReference>
<comment type="caution">
    <text evidence="1">The sequence shown here is derived from an EMBL/GenBank/DDBJ whole genome shotgun (WGS) entry which is preliminary data.</text>
</comment>
<gene>
    <name evidence="1" type="ORF">I0C86_01080</name>
</gene>
<evidence type="ECO:0000313" key="2">
    <source>
        <dbReference type="Proteomes" id="UP000638560"/>
    </source>
</evidence>
<protein>
    <submittedName>
        <fullName evidence="1">Uncharacterized protein</fullName>
    </submittedName>
</protein>
<accession>A0ABS0GN33</accession>
<proteinExistence type="predicted"/>